<sequence>MLLQKVNAGPFSKLSSMEMTFIFHQMLANAFKTFSMAIAIRIITNHVVFVT</sequence>
<protein>
    <submittedName>
        <fullName evidence="2">Uncharacterized protein</fullName>
    </submittedName>
</protein>
<reference evidence="2" key="1">
    <citation type="submission" date="2018-05" db="EMBL/GenBank/DDBJ databases">
        <authorList>
            <person name="Lanie J.A."/>
            <person name="Ng W.-L."/>
            <person name="Kazmierczak K.M."/>
            <person name="Andrzejewski T.M."/>
            <person name="Davidsen T.M."/>
            <person name="Wayne K.J."/>
            <person name="Tettelin H."/>
            <person name="Glass J.I."/>
            <person name="Rusch D."/>
            <person name="Podicherti R."/>
            <person name="Tsui H.-C.T."/>
            <person name="Winkler M.E."/>
        </authorList>
    </citation>
    <scope>NUCLEOTIDE SEQUENCE</scope>
</reference>
<name>A0A381WRV6_9ZZZZ</name>
<evidence type="ECO:0000313" key="2">
    <source>
        <dbReference type="EMBL" id="SVA55122.1"/>
    </source>
</evidence>
<organism evidence="2">
    <name type="scientific">marine metagenome</name>
    <dbReference type="NCBI Taxonomy" id="408172"/>
    <lineage>
        <taxon>unclassified sequences</taxon>
        <taxon>metagenomes</taxon>
        <taxon>ecological metagenomes</taxon>
    </lineage>
</organism>
<proteinExistence type="predicted"/>
<dbReference type="EMBL" id="UINC01012651">
    <property type="protein sequence ID" value="SVA55122.1"/>
    <property type="molecule type" value="Genomic_DNA"/>
</dbReference>
<feature type="transmembrane region" description="Helical" evidence="1">
    <location>
        <begin position="21"/>
        <end position="43"/>
    </location>
</feature>
<feature type="non-terminal residue" evidence="2">
    <location>
        <position position="51"/>
    </location>
</feature>
<keyword evidence="1" id="KW-0812">Transmembrane</keyword>
<gene>
    <name evidence="2" type="ORF">METZ01_LOCUS107976</name>
</gene>
<keyword evidence="1" id="KW-0472">Membrane</keyword>
<accession>A0A381WRV6</accession>
<keyword evidence="1" id="KW-1133">Transmembrane helix</keyword>
<evidence type="ECO:0000256" key="1">
    <source>
        <dbReference type="SAM" id="Phobius"/>
    </source>
</evidence>
<dbReference type="AlphaFoldDB" id="A0A381WRV6"/>